<evidence type="ECO:0000256" key="3">
    <source>
        <dbReference type="ARBA" id="ARBA00008061"/>
    </source>
</evidence>
<dbReference type="Proteomes" id="UP000649617">
    <property type="component" value="Unassembled WGS sequence"/>
</dbReference>
<keyword evidence="7 9" id="KW-0326">Glycosidase</keyword>
<keyword evidence="5 9" id="KW-0378">Hydrolase</keyword>
<dbReference type="GO" id="GO:0043169">
    <property type="term" value="F:cation binding"/>
    <property type="evidence" value="ECO:0007669"/>
    <property type="project" value="InterPro"/>
</dbReference>
<evidence type="ECO:0000256" key="7">
    <source>
        <dbReference type="ARBA" id="ARBA00023295"/>
    </source>
</evidence>
<evidence type="ECO:0000256" key="6">
    <source>
        <dbReference type="ARBA" id="ARBA00023277"/>
    </source>
</evidence>
<evidence type="ECO:0000256" key="2">
    <source>
        <dbReference type="ARBA" id="ARBA00001913"/>
    </source>
</evidence>
<evidence type="ECO:0000259" key="11">
    <source>
        <dbReference type="SMART" id="SM00642"/>
    </source>
</evidence>
<dbReference type="Gene3D" id="3.20.20.80">
    <property type="entry name" value="Glycosidases"/>
    <property type="match status" value="1"/>
</dbReference>
<dbReference type="OrthoDB" id="550577at2759"/>
<sequence length="555" mass="61187">MTAATVEIKAQHQDPSATFTYIVGGKEQTTNKISVGSEVKGPLTVSIKASDGSKIDLEDLDFRWNVEPLLQREGDNQNGQKGAIVELFGWPHADIEQECEALGKMGYLGVKIYPAQEQVMSTEPFNNVMNPWYFMYQPVSYRLQGRMGTRDDLRRMISACRKNGVRVYADAVINHMSGGGNDANPKHRNPQANCQTFGNKTSSLPGGHSPYYTQNYAYTTGEHTGKAPLQEFPAVPYGPQDFHCERVLNAWSDPLDLNAGWLTGLTDLNTERENVQERIADYMTDLISIGISGFRIDAAKHIKPDDLVQIILKFRENVGGKMPEDWFSWLEILLGGEADLLMCNTASGYNYGEYLSSALLKAGLSQPEVDAVKTWNSGFPKEPEKGVDNCDIGKTGLQRQVIQNDDADQQNPGSSSRDMGDAGCVLIKGCDESTHRGHEVSLFTSPPGAQDNAKDYPIRVILSSYYWGEGDNQGIPDGKSDCSLCKVNCDGCKGMPFQQAFDAKSTGYDKGKGMYTRVHRDKEIVNAMRAWVGLKAIDTSVYTGVEEPAYTSVIV</sequence>
<dbReference type="PRINTS" id="PR00110">
    <property type="entry name" value="ALPHAAMYLASE"/>
</dbReference>
<feature type="region of interest" description="Disordered" evidence="10">
    <location>
        <begin position="401"/>
        <end position="420"/>
    </location>
</feature>
<feature type="compositionally biased region" description="Polar residues" evidence="10">
    <location>
        <begin position="401"/>
        <end position="417"/>
    </location>
</feature>
<organism evidence="12 13">
    <name type="scientific">Symbiodinium pilosum</name>
    <name type="common">Dinoflagellate</name>
    <dbReference type="NCBI Taxonomy" id="2952"/>
    <lineage>
        <taxon>Eukaryota</taxon>
        <taxon>Sar</taxon>
        <taxon>Alveolata</taxon>
        <taxon>Dinophyceae</taxon>
        <taxon>Suessiales</taxon>
        <taxon>Symbiodiniaceae</taxon>
        <taxon>Symbiodinium</taxon>
    </lineage>
</organism>
<dbReference type="AlphaFoldDB" id="A0A812N0J4"/>
<dbReference type="SMART" id="SM00642">
    <property type="entry name" value="Aamy"/>
    <property type="match status" value="1"/>
</dbReference>
<comment type="cofactor">
    <cofactor evidence="2">
        <name>Ca(2+)</name>
        <dbReference type="ChEBI" id="CHEBI:29108"/>
    </cofactor>
</comment>
<evidence type="ECO:0000256" key="4">
    <source>
        <dbReference type="ARBA" id="ARBA00012595"/>
    </source>
</evidence>
<comment type="caution">
    <text evidence="12">The sequence shown here is derived from an EMBL/GenBank/DDBJ whole genome shotgun (WGS) entry which is preliminary data.</text>
</comment>
<protein>
    <recommendedName>
        <fullName evidence="4 9">Alpha-amylase</fullName>
        <ecNumber evidence="4 9">3.2.1.1</ecNumber>
    </recommendedName>
</protein>
<evidence type="ECO:0000313" key="12">
    <source>
        <dbReference type="EMBL" id="CAE7281098.1"/>
    </source>
</evidence>
<dbReference type="InterPro" id="IPR017853">
    <property type="entry name" value="GH"/>
</dbReference>
<evidence type="ECO:0000256" key="5">
    <source>
        <dbReference type="ARBA" id="ARBA00022801"/>
    </source>
</evidence>
<comment type="similarity">
    <text evidence="3 8">Belongs to the glycosyl hydrolase 13 family.</text>
</comment>
<name>A0A812N0J4_SYMPI</name>
<comment type="catalytic activity">
    <reaction evidence="1 9">
        <text>Endohydrolysis of (1-&gt;4)-alpha-D-glucosidic linkages in polysaccharides containing three or more (1-&gt;4)-alpha-linked D-glucose units.</text>
        <dbReference type="EC" id="3.2.1.1"/>
    </reaction>
</comment>
<evidence type="ECO:0000256" key="8">
    <source>
        <dbReference type="RuleBase" id="RU003615"/>
    </source>
</evidence>
<evidence type="ECO:0000256" key="10">
    <source>
        <dbReference type="SAM" id="MobiDB-lite"/>
    </source>
</evidence>
<gene>
    <name evidence="12" type="primary">Amy2</name>
    <name evidence="12" type="ORF">SPIL2461_LOCUS6300</name>
</gene>
<evidence type="ECO:0000313" key="13">
    <source>
        <dbReference type="Proteomes" id="UP000649617"/>
    </source>
</evidence>
<keyword evidence="13" id="KW-1185">Reference proteome</keyword>
<keyword evidence="6 9" id="KW-0119">Carbohydrate metabolism</keyword>
<dbReference type="InterPro" id="IPR006047">
    <property type="entry name" value="GH13_cat_dom"/>
</dbReference>
<dbReference type="SUPFAM" id="SSF51445">
    <property type="entry name" value="(Trans)glycosidases"/>
    <property type="match status" value="1"/>
</dbReference>
<dbReference type="InterPro" id="IPR006046">
    <property type="entry name" value="Alpha_amylase"/>
</dbReference>
<dbReference type="EC" id="3.2.1.1" evidence="4 9"/>
<dbReference type="PANTHER" id="PTHR43447">
    <property type="entry name" value="ALPHA-AMYLASE"/>
    <property type="match status" value="1"/>
</dbReference>
<evidence type="ECO:0000256" key="9">
    <source>
        <dbReference type="RuleBase" id="RU361134"/>
    </source>
</evidence>
<dbReference type="GO" id="GO:0005975">
    <property type="term" value="P:carbohydrate metabolic process"/>
    <property type="evidence" value="ECO:0007669"/>
    <property type="project" value="InterPro"/>
</dbReference>
<reference evidence="12" key="1">
    <citation type="submission" date="2021-02" db="EMBL/GenBank/DDBJ databases">
        <authorList>
            <person name="Dougan E. K."/>
            <person name="Rhodes N."/>
            <person name="Thang M."/>
            <person name="Chan C."/>
        </authorList>
    </citation>
    <scope>NUCLEOTIDE SEQUENCE</scope>
</reference>
<dbReference type="EMBL" id="CAJNIZ010009413">
    <property type="protein sequence ID" value="CAE7281098.1"/>
    <property type="molecule type" value="Genomic_DNA"/>
</dbReference>
<accession>A0A812N0J4</accession>
<evidence type="ECO:0000256" key="1">
    <source>
        <dbReference type="ARBA" id="ARBA00000548"/>
    </source>
</evidence>
<dbReference type="Pfam" id="PF00128">
    <property type="entry name" value="Alpha-amylase"/>
    <property type="match status" value="1"/>
</dbReference>
<proteinExistence type="inferred from homology"/>
<dbReference type="GO" id="GO:0004556">
    <property type="term" value="F:alpha-amylase activity"/>
    <property type="evidence" value="ECO:0007669"/>
    <property type="project" value="UniProtKB-UniRule"/>
</dbReference>
<feature type="domain" description="Glycosyl hydrolase family 13 catalytic" evidence="11">
    <location>
        <begin position="82"/>
        <end position="454"/>
    </location>
</feature>